<evidence type="ECO:0000256" key="2">
    <source>
        <dbReference type="ARBA" id="ARBA00010510"/>
    </source>
</evidence>
<dbReference type="EMBL" id="KB445795">
    <property type="protein sequence ID" value="EMD38357.1"/>
    <property type="molecule type" value="Genomic_DNA"/>
</dbReference>
<keyword evidence="3" id="KW-0813">Transport</keyword>
<evidence type="ECO:0000256" key="3">
    <source>
        <dbReference type="ARBA" id="ARBA00022448"/>
    </source>
</evidence>
<evidence type="ECO:0000256" key="12">
    <source>
        <dbReference type="ARBA" id="ARBA00053390"/>
    </source>
</evidence>
<sequence length="349" mass="38011">MASAPVSVEADPPSISSPSLHSASSSFPLANWYHRFSSWRKTLDLPNPGTVENLQKEVKLTSLNNYFFDGGRADINKTLSASPLFQVTHSFALGSQSAPPSYNFGAVFGSNNVFLQGSIDHEGNVNGRFNQGWSASNVSKIQAQLSEQKGHSMVQLEHDYMGQDYSLNVKAMNPSPLDLTGIYIGSYLQSLTKNIALGVETVLQKPTPDVSESTTSYIAKFTSSDKNWIATAHVQPSGIFQTTYWQKLSEKLEVAADLQMVALPQRRDAIATLSAKWDLRMSTFRAQLDSKGKISAVLESRFAPTFAFLVSGEIDHFQNAAKVGVGVMVESSPLTPEEMGLTQGPPPQL</sequence>
<dbReference type="HOGENOM" id="CLU_042174_2_0_1"/>
<dbReference type="STRING" id="914234.M2RIQ7"/>
<keyword evidence="11" id="KW-0472">Membrane</keyword>
<dbReference type="PANTHER" id="PTHR10802">
    <property type="entry name" value="MITOCHONDRIAL IMPORT RECEPTOR SUBUNIT TOM40"/>
    <property type="match status" value="1"/>
</dbReference>
<comment type="function">
    <text evidence="12">Channel-forming protein essential for import of protein precursors into mitochondria.</text>
</comment>
<keyword evidence="8" id="KW-0406">Ion transport</keyword>
<dbReference type="AlphaFoldDB" id="M2RIQ7"/>
<keyword evidence="7" id="KW-0653">Protein transport</keyword>
<keyword evidence="16" id="KW-1185">Reference proteome</keyword>
<proteinExistence type="inferred from homology"/>
<evidence type="ECO:0000256" key="5">
    <source>
        <dbReference type="ARBA" id="ARBA00022692"/>
    </source>
</evidence>
<gene>
    <name evidence="15" type="ORF">CERSUDRAFT_113521</name>
</gene>
<evidence type="ECO:0000256" key="4">
    <source>
        <dbReference type="ARBA" id="ARBA00022452"/>
    </source>
</evidence>
<dbReference type="InterPro" id="IPR027246">
    <property type="entry name" value="Porin_Euk/Tom40"/>
</dbReference>
<keyword evidence="4" id="KW-1134">Transmembrane beta strand</keyword>
<keyword evidence="9" id="KW-0626">Porin</keyword>
<accession>M2RIQ7</accession>
<dbReference type="CDD" id="cd07305">
    <property type="entry name" value="Porin3_Tom40"/>
    <property type="match status" value="1"/>
</dbReference>
<dbReference type="GO" id="GO:0030150">
    <property type="term" value="P:protein import into mitochondrial matrix"/>
    <property type="evidence" value="ECO:0007669"/>
    <property type="project" value="InterPro"/>
</dbReference>
<keyword evidence="5" id="KW-0812">Transmembrane</keyword>
<evidence type="ECO:0000256" key="9">
    <source>
        <dbReference type="ARBA" id="ARBA00023114"/>
    </source>
</evidence>
<evidence type="ECO:0000256" key="6">
    <source>
        <dbReference type="ARBA" id="ARBA00022787"/>
    </source>
</evidence>
<dbReference type="GO" id="GO:0046930">
    <property type="term" value="C:pore complex"/>
    <property type="evidence" value="ECO:0007669"/>
    <property type="project" value="UniProtKB-KW"/>
</dbReference>
<evidence type="ECO:0000313" key="16">
    <source>
        <dbReference type="Proteomes" id="UP000016930"/>
    </source>
</evidence>
<dbReference type="Pfam" id="PF01459">
    <property type="entry name" value="Porin_3"/>
    <property type="match status" value="1"/>
</dbReference>
<protein>
    <recommendedName>
        <fullName evidence="13">Translocase of outer membrane 40 kDa subunit</fullName>
    </recommendedName>
</protein>
<dbReference type="InterPro" id="IPR023614">
    <property type="entry name" value="Porin_dom_sf"/>
</dbReference>
<keyword evidence="6" id="KW-1000">Mitochondrion outer membrane</keyword>
<evidence type="ECO:0000256" key="1">
    <source>
        <dbReference type="ARBA" id="ARBA00004374"/>
    </source>
</evidence>
<dbReference type="GO" id="GO:0006811">
    <property type="term" value="P:monoatomic ion transport"/>
    <property type="evidence" value="ECO:0007669"/>
    <property type="project" value="UniProtKB-KW"/>
</dbReference>
<comment type="similarity">
    <text evidence="2">Belongs to the Tom40 family.</text>
</comment>
<dbReference type="GO" id="GO:0005741">
    <property type="term" value="C:mitochondrial outer membrane"/>
    <property type="evidence" value="ECO:0007669"/>
    <property type="project" value="UniProtKB-SubCell"/>
</dbReference>
<evidence type="ECO:0000256" key="10">
    <source>
        <dbReference type="ARBA" id="ARBA00023128"/>
    </source>
</evidence>
<dbReference type="InterPro" id="IPR037930">
    <property type="entry name" value="Tom40"/>
</dbReference>
<feature type="region of interest" description="Disordered" evidence="14">
    <location>
        <begin position="1"/>
        <end position="23"/>
    </location>
</feature>
<comment type="subcellular location">
    <subcellularLocation>
        <location evidence="1">Mitochondrion outer membrane</location>
        <topology evidence="1">Multi-pass membrane protein</topology>
    </subcellularLocation>
</comment>
<evidence type="ECO:0000256" key="14">
    <source>
        <dbReference type="SAM" id="MobiDB-lite"/>
    </source>
</evidence>
<dbReference type="Gene3D" id="2.40.160.10">
    <property type="entry name" value="Porin"/>
    <property type="match status" value="1"/>
</dbReference>
<dbReference type="FunFam" id="2.40.160.10:FF:000009">
    <property type="entry name" value="Mitochondrial import receptor subunit TOM40"/>
    <property type="match status" value="1"/>
</dbReference>
<feature type="compositionally biased region" description="Low complexity" evidence="14">
    <location>
        <begin position="12"/>
        <end position="23"/>
    </location>
</feature>
<dbReference type="Proteomes" id="UP000016930">
    <property type="component" value="Unassembled WGS sequence"/>
</dbReference>
<evidence type="ECO:0000256" key="13">
    <source>
        <dbReference type="ARBA" id="ARBA00078731"/>
    </source>
</evidence>
<dbReference type="GO" id="GO:0008320">
    <property type="term" value="F:protein transmembrane transporter activity"/>
    <property type="evidence" value="ECO:0007669"/>
    <property type="project" value="InterPro"/>
</dbReference>
<dbReference type="OrthoDB" id="19656at2759"/>
<name>M2RIQ7_CERS8</name>
<evidence type="ECO:0000313" key="15">
    <source>
        <dbReference type="EMBL" id="EMD38357.1"/>
    </source>
</evidence>
<organism evidence="15 16">
    <name type="scientific">Ceriporiopsis subvermispora (strain B)</name>
    <name type="common">White-rot fungus</name>
    <name type="synonym">Gelatoporia subvermispora</name>
    <dbReference type="NCBI Taxonomy" id="914234"/>
    <lineage>
        <taxon>Eukaryota</taxon>
        <taxon>Fungi</taxon>
        <taxon>Dikarya</taxon>
        <taxon>Basidiomycota</taxon>
        <taxon>Agaricomycotina</taxon>
        <taxon>Agaricomycetes</taxon>
        <taxon>Polyporales</taxon>
        <taxon>Gelatoporiaceae</taxon>
        <taxon>Gelatoporia</taxon>
    </lineage>
</organism>
<evidence type="ECO:0000256" key="7">
    <source>
        <dbReference type="ARBA" id="ARBA00022927"/>
    </source>
</evidence>
<keyword evidence="10" id="KW-0496">Mitochondrion</keyword>
<evidence type="ECO:0000256" key="8">
    <source>
        <dbReference type="ARBA" id="ARBA00023065"/>
    </source>
</evidence>
<reference evidence="15 16" key="1">
    <citation type="journal article" date="2012" name="Proc. Natl. Acad. Sci. U.S.A.">
        <title>Comparative genomics of Ceriporiopsis subvermispora and Phanerochaete chrysosporium provide insight into selective ligninolysis.</title>
        <authorList>
            <person name="Fernandez-Fueyo E."/>
            <person name="Ruiz-Duenas F.J."/>
            <person name="Ferreira P."/>
            <person name="Floudas D."/>
            <person name="Hibbett D.S."/>
            <person name="Canessa P."/>
            <person name="Larrondo L.F."/>
            <person name="James T.Y."/>
            <person name="Seelenfreund D."/>
            <person name="Lobos S."/>
            <person name="Polanco R."/>
            <person name="Tello M."/>
            <person name="Honda Y."/>
            <person name="Watanabe T."/>
            <person name="Watanabe T."/>
            <person name="Ryu J.S."/>
            <person name="Kubicek C.P."/>
            <person name="Schmoll M."/>
            <person name="Gaskell J."/>
            <person name="Hammel K.E."/>
            <person name="St John F.J."/>
            <person name="Vanden Wymelenberg A."/>
            <person name="Sabat G."/>
            <person name="Splinter BonDurant S."/>
            <person name="Syed K."/>
            <person name="Yadav J.S."/>
            <person name="Doddapaneni H."/>
            <person name="Subramanian V."/>
            <person name="Lavin J.L."/>
            <person name="Oguiza J.A."/>
            <person name="Perez G."/>
            <person name="Pisabarro A.G."/>
            <person name="Ramirez L."/>
            <person name="Santoyo F."/>
            <person name="Master E."/>
            <person name="Coutinho P.M."/>
            <person name="Henrissat B."/>
            <person name="Lombard V."/>
            <person name="Magnuson J.K."/>
            <person name="Kuees U."/>
            <person name="Hori C."/>
            <person name="Igarashi K."/>
            <person name="Samejima M."/>
            <person name="Held B.W."/>
            <person name="Barry K.W."/>
            <person name="LaButti K.M."/>
            <person name="Lapidus A."/>
            <person name="Lindquist E.A."/>
            <person name="Lucas S.M."/>
            <person name="Riley R."/>
            <person name="Salamov A.A."/>
            <person name="Hoffmeister D."/>
            <person name="Schwenk D."/>
            <person name="Hadar Y."/>
            <person name="Yarden O."/>
            <person name="de Vries R.P."/>
            <person name="Wiebenga A."/>
            <person name="Stenlid J."/>
            <person name="Eastwood D."/>
            <person name="Grigoriev I.V."/>
            <person name="Berka R.M."/>
            <person name="Blanchette R.A."/>
            <person name="Kersten P."/>
            <person name="Martinez A.T."/>
            <person name="Vicuna R."/>
            <person name="Cullen D."/>
        </authorList>
    </citation>
    <scope>NUCLEOTIDE SEQUENCE [LARGE SCALE GENOMIC DNA]</scope>
    <source>
        <strain evidence="15 16">B</strain>
    </source>
</reference>
<dbReference type="GO" id="GO:0015288">
    <property type="term" value="F:porin activity"/>
    <property type="evidence" value="ECO:0007669"/>
    <property type="project" value="UniProtKB-KW"/>
</dbReference>
<evidence type="ECO:0000256" key="11">
    <source>
        <dbReference type="ARBA" id="ARBA00023136"/>
    </source>
</evidence>